<dbReference type="AlphaFoldDB" id="A0A1Q2SKP0"/>
<keyword evidence="3" id="KW-1185">Reference proteome</keyword>
<reference evidence="2 3" key="1">
    <citation type="journal article" date="2017" name="ISME J.">
        <title>An acid-tolerant ammonia-oxidizing ?-proteobacterium from soil.</title>
        <authorList>
            <person name="Hayatsu M."/>
            <person name="Tago K."/>
            <person name="Uchiyama I."/>
            <person name="Toyoda A."/>
            <person name="Wang Y."/>
            <person name="Shimomura Y."/>
            <person name="Okubo T."/>
            <person name="Kurisu F."/>
            <person name="Hirono Y."/>
            <person name="Nonaka K."/>
            <person name="Akiyama H."/>
            <person name="Itoh T."/>
            <person name="Takami H."/>
        </authorList>
    </citation>
    <scope>NUCLEOTIDE SEQUENCE [LARGE SCALE GENOMIC DNA]</scope>
    <source>
        <strain evidence="2 3">TAO100</strain>
    </source>
</reference>
<dbReference type="Proteomes" id="UP000243679">
    <property type="component" value="Chromosome"/>
</dbReference>
<protein>
    <submittedName>
        <fullName evidence="2">Rrf2 family transcriptional regulator</fullName>
    </submittedName>
</protein>
<dbReference type="InterPro" id="IPR036390">
    <property type="entry name" value="WH_DNA-bd_sf"/>
</dbReference>
<dbReference type="PANTHER" id="PTHR33221">
    <property type="entry name" value="WINGED HELIX-TURN-HELIX TRANSCRIPTIONAL REGULATOR, RRF2 FAMILY"/>
    <property type="match status" value="1"/>
</dbReference>
<dbReference type="RefSeq" id="WP_096526313.1">
    <property type="nucleotide sequence ID" value="NZ_AP014836.1"/>
</dbReference>
<dbReference type="PANTHER" id="PTHR33221:SF4">
    <property type="entry name" value="HTH-TYPE TRANSCRIPTIONAL REPRESSOR NSRR"/>
    <property type="match status" value="1"/>
</dbReference>
<dbReference type="PROSITE" id="PS51197">
    <property type="entry name" value="HTH_RRF2_2"/>
    <property type="match status" value="1"/>
</dbReference>
<dbReference type="InterPro" id="IPR000944">
    <property type="entry name" value="Tscrpt_reg_Rrf2"/>
</dbReference>
<dbReference type="SUPFAM" id="SSF46785">
    <property type="entry name" value="Winged helix' DNA-binding domain"/>
    <property type="match status" value="1"/>
</dbReference>
<dbReference type="EMBL" id="AP014836">
    <property type="protein sequence ID" value="BAW79688.1"/>
    <property type="molecule type" value="Genomic_DNA"/>
</dbReference>
<dbReference type="KEGG" id="ntt:TAO_0318"/>
<name>A0A1Q2SKP0_9GAMM</name>
<sequence>MQLTQYTDYSLRVLIYVSLHDKQLTTINEIANSYGISRNHLGKIVHNLANLKYISTTRGKGGGICLALPPEKINLGEVVRNTEGRFELAECFNNSHNTCPTASCCQLKNVFWEAQRAFIAVLDRYTLADITKNKDDLYSSLRIAWFPSRAANS</sequence>
<organism evidence="2 3">
    <name type="scientific">Candidatus Nitrosoglobus terrae</name>
    <dbReference type="NCBI Taxonomy" id="1630141"/>
    <lineage>
        <taxon>Bacteria</taxon>
        <taxon>Pseudomonadati</taxon>
        <taxon>Pseudomonadota</taxon>
        <taxon>Gammaproteobacteria</taxon>
        <taxon>Chromatiales</taxon>
        <taxon>Chromatiaceae</taxon>
        <taxon>Candidatus Nitrosoglobus</taxon>
    </lineage>
</organism>
<dbReference type="Pfam" id="PF02082">
    <property type="entry name" value="Rrf2"/>
    <property type="match status" value="1"/>
</dbReference>
<keyword evidence="1" id="KW-0238">DNA-binding</keyword>
<dbReference type="NCBIfam" id="TIGR00738">
    <property type="entry name" value="rrf2_super"/>
    <property type="match status" value="1"/>
</dbReference>
<accession>A0A1Q2SKP0</accession>
<dbReference type="GO" id="GO:0003677">
    <property type="term" value="F:DNA binding"/>
    <property type="evidence" value="ECO:0007669"/>
    <property type="project" value="UniProtKB-KW"/>
</dbReference>
<dbReference type="Gene3D" id="1.10.10.10">
    <property type="entry name" value="Winged helix-like DNA-binding domain superfamily/Winged helix DNA-binding domain"/>
    <property type="match status" value="1"/>
</dbReference>
<dbReference type="InterPro" id="IPR036388">
    <property type="entry name" value="WH-like_DNA-bd_sf"/>
</dbReference>
<evidence type="ECO:0000256" key="1">
    <source>
        <dbReference type="ARBA" id="ARBA00023125"/>
    </source>
</evidence>
<evidence type="ECO:0000313" key="3">
    <source>
        <dbReference type="Proteomes" id="UP000243679"/>
    </source>
</evidence>
<proteinExistence type="predicted"/>
<dbReference type="GO" id="GO:0005829">
    <property type="term" value="C:cytosol"/>
    <property type="evidence" value="ECO:0007669"/>
    <property type="project" value="TreeGrafter"/>
</dbReference>
<dbReference type="OrthoDB" id="9795923at2"/>
<gene>
    <name evidence="2" type="ORF">TAO_0318</name>
</gene>
<evidence type="ECO:0000313" key="2">
    <source>
        <dbReference type="EMBL" id="BAW79688.1"/>
    </source>
</evidence>
<dbReference type="GO" id="GO:0003700">
    <property type="term" value="F:DNA-binding transcription factor activity"/>
    <property type="evidence" value="ECO:0007669"/>
    <property type="project" value="TreeGrafter"/>
</dbReference>